<keyword evidence="3" id="KW-1185">Reference proteome</keyword>
<dbReference type="EMBL" id="JANJYI010000004">
    <property type="protein sequence ID" value="KAK2652445.1"/>
    <property type="molecule type" value="Genomic_DNA"/>
</dbReference>
<dbReference type="InterPro" id="IPR005162">
    <property type="entry name" value="Retrotrans_gag_dom"/>
</dbReference>
<feature type="domain" description="Retrotransposon gag" evidence="1">
    <location>
        <begin position="24"/>
        <end position="100"/>
    </location>
</feature>
<evidence type="ECO:0000259" key="1">
    <source>
        <dbReference type="Pfam" id="PF03732"/>
    </source>
</evidence>
<proteinExistence type="predicted"/>
<dbReference type="AlphaFoldDB" id="A0AAD9X476"/>
<evidence type="ECO:0000313" key="3">
    <source>
        <dbReference type="Proteomes" id="UP001280121"/>
    </source>
</evidence>
<dbReference type="Proteomes" id="UP001280121">
    <property type="component" value="Unassembled WGS sequence"/>
</dbReference>
<organism evidence="2 3">
    <name type="scientific">Dipteronia dyeriana</name>
    <dbReference type="NCBI Taxonomy" id="168575"/>
    <lineage>
        <taxon>Eukaryota</taxon>
        <taxon>Viridiplantae</taxon>
        <taxon>Streptophyta</taxon>
        <taxon>Embryophyta</taxon>
        <taxon>Tracheophyta</taxon>
        <taxon>Spermatophyta</taxon>
        <taxon>Magnoliopsida</taxon>
        <taxon>eudicotyledons</taxon>
        <taxon>Gunneridae</taxon>
        <taxon>Pentapetalae</taxon>
        <taxon>rosids</taxon>
        <taxon>malvids</taxon>
        <taxon>Sapindales</taxon>
        <taxon>Sapindaceae</taxon>
        <taxon>Hippocastanoideae</taxon>
        <taxon>Acereae</taxon>
        <taxon>Dipteronia</taxon>
    </lineage>
</organism>
<reference evidence="2" key="1">
    <citation type="journal article" date="2023" name="Plant J.">
        <title>Genome sequences and population genomics provide insights into the demographic history, inbreeding, and mutation load of two 'living fossil' tree species of Dipteronia.</title>
        <authorList>
            <person name="Feng Y."/>
            <person name="Comes H.P."/>
            <person name="Chen J."/>
            <person name="Zhu S."/>
            <person name="Lu R."/>
            <person name="Zhang X."/>
            <person name="Li P."/>
            <person name="Qiu J."/>
            <person name="Olsen K.M."/>
            <person name="Qiu Y."/>
        </authorList>
    </citation>
    <scope>NUCLEOTIDE SEQUENCE</scope>
    <source>
        <strain evidence="2">KIB01</strain>
    </source>
</reference>
<dbReference type="Pfam" id="PF03732">
    <property type="entry name" value="Retrotrans_gag"/>
    <property type="match status" value="1"/>
</dbReference>
<evidence type="ECO:0000313" key="2">
    <source>
        <dbReference type="EMBL" id="KAK2652445.1"/>
    </source>
</evidence>
<name>A0AAD9X476_9ROSI</name>
<comment type="caution">
    <text evidence="2">The sequence shown here is derived from an EMBL/GenBank/DDBJ whole genome shotgun (WGS) entry which is preliminary data.</text>
</comment>
<accession>A0AAD9X476</accession>
<gene>
    <name evidence="2" type="ORF">Ddye_012301</name>
</gene>
<sequence length="123" mass="14167">MVFRFMHGKRSLRRQVLPAQDNINQIGTLTTWLKVCKAFNIKFFPTAMARELKIKIATFSEEDNELLHEAWERFHLLLAQVPQHIYPDNLKVTSFYQGLSIITKILVDNACGGTLAHKRALKA</sequence>
<protein>
    <recommendedName>
        <fullName evidence="1">Retrotransposon gag domain-containing protein</fullName>
    </recommendedName>
</protein>